<comment type="subcellular location">
    <subcellularLocation>
        <location evidence="1">Cell envelope</location>
    </subcellularLocation>
</comment>
<name>A0A7Y9F1H9_9ACTN</name>
<dbReference type="InterPro" id="IPR025997">
    <property type="entry name" value="SBP_2_dom"/>
</dbReference>
<dbReference type="PROSITE" id="PS51257">
    <property type="entry name" value="PROKAR_LIPOPROTEIN"/>
    <property type="match status" value="1"/>
</dbReference>
<dbReference type="GO" id="GO:0030246">
    <property type="term" value="F:carbohydrate binding"/>
    <property type="evidence" value="ECO:0007669"/>
    <property type="project" value="TreeGrafter"/>
</dbReference>
<gene>
    <name evidence="5" type="ORF">BKA08_001849</name>
</gene>
<evidence type="ECO:0000256" key="2">
    <source>
        <dbReference type="ARBA" id="ARBA00007639"/>
    </source>
</evidence>
<dbReference type="Pfam" id="PF13407">
    <property type="entry name" value="Peripla_BP_4"/>
    <property type="match status" value="1"/>
</dbReference>
<feature type="domain" description="Periplasmic binding protein" evidence="4">
    <location>
        <begin position="42"/>
        <end position="292"/>
    </location>
</feature>
<dbReference type="InterPro" id="IPR050555">
    <property type="entry name" value="Bact_Solute-Bind_Prot2"/>
</dbReference>
<protein>
    <submittedName>
        <fullName evidence="5">Ribose transport system substrate-binding protein</fullName>
    </submittedName>
</protein>
<evidence type="ECO:0000313" key="5">
    <source>
        <dbReference type="EMBL" id="NYD57611.1"/>
    </source>
</evidence>
<sequence length="317" mass="32852">MNRHLRTAALATAATLTLAACSTGNEEPTTGQAGEAADECVIGMTQINQTATFFTQMNEGAQEAAEAAGCELQIANANNDSAKQSSDIENFVAQGVTGLIVVAIDVNGVLPALEQATREGIRSVAIDAELEEGAVDTFVGVDNEAAGAEAGQWAVDQGLVDGASYGVVDARSSFIQNQREDSFREVIDGAGATFTQAVDGENVQEQAATAAQNLVTAQRNLDFVYTTGEPATVGAVAALDADGDTKVIGWDLTAEVIAGIDSGLVTAVVQQDPRQEGVEAVNELAAILDGEEPAGFIPVPITIVTADNVDEYREIFE</sequence>
<reference evidence="5 6" key="1">
    <citation type="submission" date="2020-07" db="EMBL/GenBank/DDBJ databases">
        <title>Sequencing the genomes of 1000 actinobacteria strains.</title>
        <authorList>
            <person name="Klenk H.-P."/>
        </authorList>
    </citation>
    <scope>NUCLEOTIDE SEQUENCE [LARGE SCALE GENOMIC DNA]</scope>
    <source>
        <strain evidence="5 6">DSM 18965</strain>
    </source>
</reference>
<feature type="chain" id="PRO_5038437908" evidence="3">
    <location>
        <begin position="20"/>
        <end position="317"/>
    </location>
</feature>
<keyword evidence="6" id="KW-1185">Reference proteome</keyword>
<keyword evidence="3" id="KW-0732">Signal</keyword>
<dbReference type="Proteomes" id="UP000516957">
    <property type="component" value="Unassembled WGS sequence"/>
</dbReference>
<dbReference type="AlphaFoldDB" id="A0A7Y9F1H9"/>
<accession>A0A7Y9F1H9</accession>
<dbReference type="SUPFAM" id="SSF53822">
    <property type="entry name" value="Periplasmic binding protein-like I"/>
    <property type="match status" value="1"/>
</dbReference>
<evidence type="ECO:0000256" key="3">
    <source>
        <dbReference type="SAM" id="SignalP"/>
    </source>
</evidence>
<dbReference type="PANTHER" id="PTHR30036:SF7">
    <property type="entry name" value="ABC TRANSPORTER PERIPLASMIC-BINDING PROTEIN YPHF"/>
    <property type="match status" value="1"/>
</dbReference>
<feature type="signal peptide" evidence="3">
    <location>
        <begin position="1"/>
        <end position="19"/>
    </location>
</feature>
<organism evidence="5 6">
    <name type="scientific">Nocardioides marinisabuli</name>
    <dbReference type="NCBI Taxonomy" id="419476"/>
    <lineage>
        <taxon>Bacteria</taxon>
        <taxon>Bacillati</taxon>
        <taxon>Actinomycetota</taxon>
        <taxon>Actinomycetes</taxon>
        <taxon>Propionibacteriales</taxon>
        <taxon>Nocardioidaceae</taxon>
        <taxon>Nocardioides</taxon>
    </lineage>
</organism>
<proteinExistence type="inferred from homology"/>
<evidence type="ECO:0000259" key="4">
    <source>
        <dbReference type="Pfam" id="PF13407"/>
    </source>
</evidence>
<dbReference type="Gene3D" id="3.40.50.2300">
    <property type="match status" value="2"/>
</dbReference>
<dbReference type="InterPro" id="IPR028082">
    <property type="entry name" value="Peripla_BP_I"/>
</dbReference>
<dbReference type="GO" id="GO:0030288">
    <property type="term" value="C:outer membrane-bounded periplasmic space"/>
    <property type="evidence" value="ECO:0007669"/>
    <property type="project" value="TreeGrafter"/>
</dbReference>
<evidence type="ECO:0000313" key="6">
    <source>
        <dbReference type="Proteomes" id="UP000516957"/>
    </source>
</evidence>
<dbReference type="EMBL" id="JACCBE010000001">
    <property type="protein sequence ID" value="NYD57611.1"/>
    <property type="molecule type" value="Genomic_DNA"/>
</dbReference>
<evidence type="ECO:0000256" key="1">
    <source>
        <dbReference type="ARBA" id="ARBA00004196"/>
    </source>
</evidence>
<dbReference type="RefSeq" id="WP_179615350.1">
    <property type="nucleotide sequence ID" value="NZ_CP059163.1"/>
</dbReference>
<dbReference type="PANTHER" id="PTHR30036">
    <property type="entry name" value="D-XYLOSE-BINDING PERIPLASMIC PROTEIN"/>
    <property type="match status" value="1"/>
</dbReference>
<comment type="similarity">
    <text evidence="2">Belongs to the bacterial solute-binding protein 2 family.</text>
</comment>
<comment type="caution">
    <text evidence="5">The sequence shown here is derived from an EMBL/GenBank/DDBJ whole genome shotgun (WGS) entry which is preliminary data.</text>
</comment>